<evidence type="ECO:0000313" key="1">
    <source>
        <dbReference type="EMBL" id="KAA6186341.1"/>
    </source>
</evidence>
<accession>A0A5M8FRR0</accession>
<gene>
    <name evidence="1" type="ORF">F2Q65_05980</name>
</gene>
<comment type="caution">
    <text evidence="1">The sequence shown here is derived from an EMBL/GenBank/DDBJ whole genome shotgun (WGS) entry which is preliminary data.</text>
</comment>
<name>A0A5M8FRR0_9GAMM</name>
<dbReference type="EMBL" id="VWXX01000005">
    <property type="protein sequence ID" value="KAA6186341.1"/>
    <property type="molecule type" value="Genomic_DNA"/>
</dbReference>
<dbReference type="Proteomes" id="UP000322981">
    <property type="component" value="Unassembled WGS sequence"/>
</dbReference>
<keyword evidence="2" id="KW-1185">Reference proteome</keyword>
<organism evidence="1 2">
    <name type="scientific">Thiohalocapsa marina</name>
    <dbReference type="NCBI Taxonomy" id="424902"/>
    <lineage>
        <taxon>Bacteria</taxon>
        <taxon>Pseudomonadati</taxon>
        <taxon>Pseudomonadota</taxon>
        <taxon>Gammaproteobacteria</taxon>
        <taxon>Chromatiales</taxon>
        <taxon>Chromatiaceae</taxon>
        <taxon>Thiohalocapsa</taxon>
    </lineage>
</organism>
<proteinExistence type="predicted"/>
<protein>
    <recommendedName>
        <fullName evidence="3">FAD/FMN-containing dehydrogenase</fullName>
    </recommendedName>
</protein>
<sequence>MLIFGPDRIKAAKQSAPPWAFLYQPEPFDTTMINLRYLPLLLLFAIAPALAAPLDVGDALPAMTLEDQHGVGHAVDDQVKLIVFSADRAGSKVVEAALEGWDDDRLAAAGIRYVADISGMPGPITRLFALPSMRKQPYAILLGREPAQTEALPRQEDAVTLIHLQDGTIRAVAFVQTSQALAERLAEAQAD</sequence>
<dbReference type="RefSeq" id="WP_150091395.1">
    <property type="nucleotide sequence ID" value="NZ_VWXX01000005.1"/>
</dbReference>
<dbReference type="OrthoDB" id="5786920at2"/>
<evidence type="ECO:0000313" key="2">
    <source>
        <dbReference type="Proteomes" id="UP000322981"/>
    </source>
</evidence>
<reference evidence="1 2" key="1">
    <citation type="submission" date="2019-09" db="EMBL/GenBank/DDBJ databases">
        <title>Whole-genome sequence of the purple sulfur bacterium Thiohalocapsa marina DSM 19078.</title>
        <authorList>
            <person name="Kyndt J.A."/>
            <person name="Meyer T.E."/>
        </authorList>
    </citation>
    <scope>NUCLEOTIDE SEQUENCE [LARGE SCALE GENOMIC DNA]</scope>
    <source>
        <strain evidence="1 2">DSM 19078</strain>
    </source>
</reference>
<evidence type="ECO:0008006" key="3">
    <source>
        <dbReference type="Google" id="ProtNLM"/>
    </source>
</evidence>
<dbReference type="AlphaFoldDB" id="A0A5M8FRR0"/>